<organism evidence="2 3">
    <name type="scientific">Phytophthora aleatoria</name>
    <dbReference type="NCBI Taxonomy" id="2496075"/>
    <lineage>
        <taxon>Eukaryota</taxon>
        <taxon>Sar</taxon>
        <taxon>Stramenopiles</taxon>
        <taxon>Oomycota</taxon>
        <taxon>Peronosporomycetes</taxon>
        <taxon>Peronosporales</taxon>
        <taxon>Peronosporaceae</taxon>
        <taxon>Phytophthora</taxon>
    </lineage>
</organism>
<reference evidence="2" key="1">
    <citation type="submission" date="2021-01" db="EMBL/GenBank/DDBJ databases">
        <title>Phytophthora aleatoria, a newly-described species from Pinus radiata is distinct from Phytophthora cactorum isolates based on comparative genomics.</title>
        <authorList>
            <person name="Mcdougal R."/>
            <person name="Panda P."/>
            <person name="Williams N."/>
            <person name="Studholme D.J."/>
        </authorList>
    </citation>
    <scope>NUCLEOTIDE SEQUENCE</scope>
    <source>
        <strain evidence="2">NZFS 4037</strain>
    </source>
</reference>
<proteinExistence type="predicted"/>
<feature type="region of interest" description="Disordered" evidence="1">
    <location>
        <begin position="72"/>
        <end position="122"/>
    </location>
</feature>
<gene>
    <name evidence="2" type="ORF">JG688_00015368</name>
</gene>
<feature type="compositionally biased region" description="Basic and acidic residues" evidence="1">
    <location>
        <begin position="111"/>
        <end position="122"/>
    </location>
</feature>
<comment type="caution">
    <text evidence="2">The sequence shown here is derived from an EMBL/GenBank/DDBJ whole genome shotgun (WGS) entry which is preliminary data.</text>
</comment>
<evidence type="ECO:0000313" key="2">
    <source>
        <dbReference type="EMBL" id="KAG6947847.1"/>
    </source>
</evidence>
<dbReference type="EMBL" id="JAENGY010001647">
    <property type="protein sequence ID" value="KAG6947847.1"/>
    <property type="molecule type" value="Genomic_DNA"/>
</dbReference>
<accession>A0A8J5IFW5</accession>
<evidence type="ECO:0000313" key="3">
    <source>
        <dbReference type="Proteomes" id="UP000709295"/>
    </source>
</evidence>
<protein>
    <submittedName>
        <fullName evidence="2">Uncharacterized protein</fullName>
    </submittedName>
</protein>
<name>A0A8J5IFW5_9STRA</name>
<feature type="region of interest" description="Disordered" evidence="1">
    <location>
        <begin position="1"/>
        <end position="50"/>
    </location>
</feature>
<evidence type="ECO:0000256" key="1">
    <source>
        <dbReference type="SAM" id="MobiDB-lite"/>
    </source>
</evidence>
<feature type="compositionally biased region" description="Basic and acidic residues" evidence="1">
    <location>
        <begin position="11"/>
        <end position="21"/>
    </location>
</feature>
<feature type="compositionally biased region" description="Low complexity" evidence="1">
    <location>
        <begin position="73"/>
        <end position="90"/>
    </location>
</feature>
<sequence length="122" mass="13955">MAQNHGSHPRPRQEWPTREGDTAADTLLHSQDDDGQAPADDSSGWFAPHPAQQPAVDAMAMLRQMFEFMSTAQRQSQEQMPQMPQQQMLQVHVASQNPRKNPFHNDWSLLEPDRIEMERNAP</sequence>
<dbReference type="AlphaFoldDB" id="A0A8J5IFW5"/>
<dbReference type="Proteomes" id="UP000709295">
    <property type="component" value="Unassembled WGS sequence"/>
</dbReference>
<keyword evidence="3" id="KW-1185">Reference proteome</keyword>